<feature type="region of interest" description="Disordered" evidence="1">
    <location>
        <begin position="158"/>
        <end position="208"/>
    </location>
</feature>
<dbReference type="EMBL" id="JAYKXP010000022">
    <property type="protein sequence ID" value="KAK7046031.1"/>
    <property type="molecule type" value="Genomic_DNA"/>
</dbReference>
<feature type="region of interest" description="Disordered" evidence="1">
    <location>
        <begin position="1"/>
        <end position="47"/>
    </location>
</feature>
<gene>
    <name evidence="2" type="ORF">VNI00_007026</name>
</gene>
<reference evidence="2 3" key="1">
    <citation type="submission" date="2024-01" db="EMBL/GenBank/DDBJ databases">
        <title>A draft genome for a cacao thread blight-causing isolate of Paramarasmius palmivorus.</title>
        <authorList>
            <person name="Baruah I.K."/>
            <person name="Bukari Y."/>
            <person name="Amoako-Attah I."/>
            <person name="Meinhardt L.W."/>
            <person name="Bailey B.A."/>
            <person name="Cohen S.P."/>
        </authorList>
    </citation>
    <scope>NUCLEOTIDE SEQUENCE [LARGE SCALE GENOMIC DNA]</scope>
    <source>
        <strain evidence="2 3">GH-12</strain>
    </source>
</reference>
<dbReference type="Proteomes" id="UP001383192">
    <property type="component" value="Unassembled WGS sequence"/>
</dbReference>
<proteinExistence type="predicted"/>
<evidence type="ECO:0000313" key="2">
    <source>
        <dbReference type="EMBL" id="KAK7046031.1"/>
    </source>
</evidence>
<protein>
    <submittedName>
        <fullName evidence="2">Uncharacterized protein</fullName>
    </submittedName>
</protein>
<sequence>MLNVKPPKSPRSARSKSPRSSPPSPRDTPSTYSHRSRSSDSSTHEDEAFAASTLQYLSSPTAMVLGLQSPVLATPAPVARSPTKASQRSRDEDEYLYRTDAPKLRAVPDDVVSTVSSIYDIPWPQPPNSVPVPVHIIPPTRPQSPAFSDISFTGARPITPPPFCGPSVSPVPEDSSRTRTPITTRQPLRKKYSRRDLPLEGTVSGAPPGEAIYMTVVHETT</sequence>
<comment type="caution">
    <text evidence="2">The sequence shown here is derived from an EMBL/GenBank/DDBJ whole genome shotgun (WGS) entry which is preliminary data.</text>
</comment>
<feature type="compositionally biased region" description="Basic and acidic residues" evidence="1">
    <location>
        <begin position="88"/>
        <end position="101"/>
    </location>
</feature>
<accession>A0AAW0D6J1</accession>
<feature type="region of interest" description="Disordered" evidence="1">
    <location>
        <begin position="72"/>
        <end position="101"/>
    </location>
</feature>
<keyword evidence="3" id="KW-1185">Reference proteome</keyword>
<dbReference type="AlphaFoldDB" id="A0AAW0D6J1"/>
<evidence type="ECO:0000256" key="1">
    <source>
        <dbReference type="SAM" id="MobiDB-lite"/>
    </source>
</evidence>
<name>A0AAW0D6J1_9AGAR</name>
<evidence type="ECO:0000313" key="3">
    <source>
        <dbReference type="Proteomes" id="UP001383192"/>
    </source>
</evidence>
<organism evidence="2 3">
    <name type="scientific">Paramarasmius palmivorus</name>
    <dbReference type="NCBI Taxonomy" id="297713"/>
    <lineage>
        <taxon>Eukaryota</taxon>
        <taxon>Fungi</taxon>
        <taxon>Dikarya</taxon>
        <taxon>Basidiomycota</taxon>
        <taxon>Agaricomycotina</taxon>
        <taxon>Agaricomycetes</taxon>
        <taxon>Agaricomycetidae</taxon>
        <taxon>Agaricales</taxon>
        <taxon>Marasmiineae</taxon>
        <taxon>Marasmiaceae</taxon>
        <taxon>Paramarasmius</taxon>
    </lineage>
</organism>